<accession>A0A653DWY4</accession>
<dbReference type="InterPro" id="IPR017939">
    <property type="entry name" value="G-Glutamylcylcotransferase"/>
</dbReference>
<dbReference type="Proteomes" id="UP000410492">
    <property type="component" value="Unassembled WGS sequence"/>
</dbReference>
<gene>
    <name evidence="6" type="ORF">CALMAC_LOCUS21196</name>
</gene>
<evidence type="ECO:0000256" key="2">
    <source>
        <dbReference type="ARBA" id="ARBA00023239"/>
    </source>
</evidence>
<feature type="binding site" evidence="4">
    <location>
        <position position="173"/>
    </location>
    <ligand>
        <name>substrate</name>
    </ligand>
</feature>
<organism evidence="6 7">
    <name type="scientific">Callosobruchus maculatus</name>
    <name type="common">Southern cowpea weevil</name>
    <name type="synonym">Pulse bruchid</name>
    <dbReference type="NCBI Taxonomy" id="64391"/>
    <lineage>
        <taxon>Eukaryota</taxon>
        <taxon>Metazoa</taxon>
        <taxon>Ecdysozoa</taxon>
        <taxon>Arthropoda</taxon>
        <taxon>Hexapoda</taxon>
        <taxon>Insecta</taxon>
        <taxon>Pterygota</taxon>
        <taxon>Neoptera</taxon>
        <taxon>Endopterygota</taxon>
        <taxon>Coleoptera</taxon>
        <taxon>Polyphaga</taxon>
        <taxon>Cucujiformia</taxon>
        <taxon>Chrysomeloidea</taxon>
        <taxon>Chrysomelidae</taxon>
        <taxon>Bruchinae</taxon>
        <taxon>Bruchini</taxon>
        <taxon>Callosobruchus</taxon>
    </lineage>
</organism>
<dbReference type="GO" id="GO:0003839">
    <property type="term" value="F:gamma-glutamylcyclotransferase activity"/>
    <property type="evidence" value="ECO:0007669"/>
    <property type="project" value="UniProtKB-EC"/>
</dbReference>
<protein>
    <recommendedName>
        <fullName evidence="1">gamma-glutamylcyclotransferase</fullName>
        <ecNumber evidence="1">4.3.2.9</ecNumber>
    </recommendedName>
</protein>
<dbReference type="Gene3D" id="3.10.490.10">
    <property type="entry name" value="Gamma-glutamyl cyclotransferase-like"/>
    <property type="match status" value="1"/>
</dbReference>
<dbReference type="InterPro" id="IPR013024">
    <property type="entry name" value="GGCT-like"/>
</dbReference>
<dbReference type="Pfam" id="PF13772">
    <property type="entry name" value="AIG2_2"/>
    <property type="match status" value="1"/>
</dbReference>
<feature type="signal peptide" evidence="5">
    <location>
        <begin position="1"/>
        <end position="27"/>
    </location>
</feature>
<sequence length="216" mass="24254">MVHHFSCLSRWSFALICANVALHHVYAGGILESQVMKDTMSGKFLYFAYGSNLLAQRILINNPSAVRAGTAKLNDYRLDFVGHSKLWNGAPSTIVPLPGKHVWGALWMLDDADKENLDRQEGVHTNTYFPLEVQVTSNDGKVMTARTYRQTAEIEELVDLSKLPNERCPSATYLNTILKGAKESSLPDEYQELLRAIRHNGYVVTGEIAERLNLEM</sequence>
<dbReference type="EMBL" id="CAACVG010015712">
    <property type="protein sequence ID" value="VEN64733.1"/>
    <property type="molecule type" value="Genomic_DNA"/>
</dbReference>
<dbReference type="PANTHER" id="PTHR12935:SF0">
    <property type="entry name" value="GAMMA-GLUTAMYLCYCLOTRANSFERASE"/>
    <property type="match status" value="1"/>
</dbReference>
<evidence type="ECO:0000256" key="5">
    <source>
        <dbReference type="SAM" id="SignalP"/>
    </source>
</evidence>
<evidence type="ECO:0000313" key="7">
    <source>
        <dbReference type="Proteomes" id="UP000410492"/>
    </source>
</evidence>
<keyword evidence="5" id="KW-0732">Signal</keyword>
<dbReference type="EC" id="4.3.2.9" evidence="1"/>
<name>A0A653DWY4_CALMS</name>
<dbReference type="InterPro" id="IPR036568">
    <property type="entry name" value="GGCT-like_sf"/>
</dbReference>
<dbReference type="CDD" id="cd06661">
    <property type="entry name" value="GGCT_like"/>
    <property type="match status" value="1"/>
</dbReference>
<evidence type="ECO:0000256" key="1">
    <source>
        <dbReference type="ARBA" id="ARBA00012346"/>
    </source>
</evidence>
<dbReference type="OrthoDB" id="2924818at2759"/>
<keyword evidence="2" id="KW-0456">Lyase</keyword>
<dbReference type="PANTHER" id="PTHR12935">
    <property type="entry name" value="GAMMA-GLUTAMYLCYCLOTRANSFERASE"/>
    <property type="match status" value="1"/>
</dbReference>
<feature type="binding site" evidence="4">
    <location>
        <begin position="46"/>
        <end position="51"/>
    </location>
    <ligand>
        <name>substrate</name>
    </ligand>
</feature>
<evidence type="ECO:0000313" key="6">
    <source>
        <dbReference type="EMBL" id="VEN64733.1"/>
    </source>
</evidence>
<feature type="chain" id="PRO_5025068639" description="gamma-glutamylcyclotransferase" evidence="5">
    <location>
        <begin position="28"/>
        <end position="216"/>
    </location>
</feature>
<reference evidence="6 7" key="1">
    <citation type="submission" date="2019-01" db="EMBL/GenBank/DDBJ databases">
        <authorList>
            <person name="Sayadi A."/>
        </authorList>
    </citation>
    <scope>NUCLEOTIDE SEQUENCE [LARGE SCALE GENOMIC DNA]</scope>
</reference>
<proteinExistence type="predicted"/>
<evidence type="ECO:0000256" key="4">
    <source>
        <dbReference type="PIRSR" id="PIRSR617939-2"/>
    </source>
</evidence>
<feature type="active site" description="Proton acceptor" evidence="3">
    <location>
        <position position="121"/>
    </location>
</feature>
<evidence type="ECO:0000256" key="3">
    <source>
        <dbReference type="PIRSR" id="PIRSR617939-1"/>
    </source>
</evidence>
<dbReference type="AlphaFoldDB" id="A0A653DWY4"/>
<keyword evidence="7" id="KW-1185">Reference proteome</keyword>
<dbReference type="SUPFAM" id="SSF110857">
    <property type="entry name" value="Gamma-glutamyl cyclotransferase-like"/>
    <property type="match status" value="1"/>
</dbReference>